<sequence length="51" mass="6040">MKPKIKEIVTPLIKYEKKIRIGYHEKAFDLMDEDNKIESLLSSFDGQKELE</sequence>
<proteinExistence type="predicted"/>
<reference evidence="1" key="1">
    <citation type="journal article" date="2014" name="Int. J. Syst. Evol. Microbiol.">
        <title>Complete genome sequence of Corynebacterium casei LMG S-19264T (=DSM 44701T), isolated from a smear-ripened cheese.</title>
        <authorList>
            <consortium name="US DOE Joint Genome Institute (JGI-PGF)"/>
            <person name="Walter F."/>
            <person name="Albersmeier A."/>
            <person name="Kalinowski J."/>
            <person name="Ruckert C."/>
        </authorList>
    </citation>
    <scope>NUCLEOTIDE SEQUENCE</scope>
    <source>
        <strain evidence="1">CGMCC 1.15760</strain>
    </source>
</reference>
<dbReference type="AlphaFoldDB" id="A0A917G9I3"/>
<dbReference type="Proteomes" id="UP000616608">
    <property type="component" value="Unassembled WGS sequence"/>
</dbReference>
<keyword evidence="2" id="KW-1185">Reference proteome</keyword>
<accession>A0A917G9I3</accession>
<evidence type="ECO:0000313" key="2">
    <source>
        <dbReference type="Proteomes" id="UP000616608"/>
    </source>
</evidence>
<dbReference type="RefSeq" id="WP_188615412.1">
    <property type="nucleotide sequence ID" value="NZ_BMJT01000008.1"/>
</dbReference>
<protein>
    <submittedName>
        <fullName evidence="1">Uncharacterized protein</fullName>
    </submittedName>
</protein>
<reference evidence="1" key="2">
    <citation type="submission" date="2020-09" db="EMBL/GenBank/DDBJ databases">
        <authorList>
            <person name="Sun Q."/>
            <person name="Zhou Y."/>
        </authorList>
    </citation>
    <scope>NUCLEOTIDE SEQUENCE</scope>
    <source>
        <strain evidence="1">CGMCC 1.15760</strain>
    </source>
</reference>
<comment type="caution">
    <text evidence="1">The sequence shown here is derived from an EMBL/GenBank/DDBJ whole genome shotgun (WGS) entry which is preliminary data.</text>
</comment>
<name>A0A917G9I3_9BACI</name>
<evidence type="ECO:0000313" key="1">
    <source>
        <dbReference type="EMBL" id="GGG29548.1"/>
    </source>
</evidence>
<dbReference type="EMBL" id="BMJT01000008">
    <property type="protein sequence ID" value="GGG29548.1"/>
    <property type="molecule type" value="Genomic_DNA"/>
</dbReference>
<organism evidence="1 2">
    <name type="scientific">Lysinibacillus alkalisoli</name>
    <dbReference type="NCBI Taxonomy" id="1911548"/>
    <lineage>
        <taxon>Bacteria</taxon>
        <taxon>Bacillati</taxon>
        <taxon>Bacillota</taxon>
        <taxon>Bacilli</taxon>
        <taxon>Bacillales</taxon>
        <taxon>Bacillaceae</taxon>
        <taxon>Lysinibacillus</taxon>
    </lineage>
</organism>
<gene>
    <name evidence="1" type="ORF">GCM10007425_25220</name>
</gene>